<keyword evidence="3" id="KW-0813">Transport</keyword>
<accession>A0ABY8L7Y4</accession>
<evidence type="ECO:0000256" key="5">
    <source>
        <dbReference type="ARBA" id="ARBA00022906"/>
    </source>
</evidence>
<feature type="signal peptide" evidence="7">
    <location>
        <begin position="1"/>
        <end position="18"/>
    </location>
</feature>
<evidence type="ECO:0000313" key="8">
    <source>
        <dbReference type="EMBL" id="WGH77487.1"/>
    </source>
</evidence>
<name>A0ABY8L7Y4_9RHOB</name>
<evidence type="ECO:0000256" key="4">
    <source>
        <dbReference type="ARBA" id="ARBA00022729"/>
    </source>
</evidence>
<keyword evidence="5" id="KW-0862">Zinc</keyword>
<proteinExistence type="inferred from homology"/>
<feature type="region of interest" description="Disordered" evidence="6">
    <location>
        <begin position="114"/>
        <end position="157"/>
    </location>
</feature>
<comment type="similarity">
    <text evidence="1">Belongs to the bacterial solute-binding protein 9 family.</text>
</comment>
<gene>
    <name evidence="8" type="ORF">P8627_10585</name>
</gene>
<evidence type="ECO:0000313" key="9">
    <source>
        <dbReference type="Proteomes" id="UP001243420"/>
    </source>
</evidence>
<dbReference type="Gene3D" id="3.40.50.1980">
    <property type="entry name" value="Nitrogenase molybdenum iron protein domain"/>
    <property type="match status" value="2"/>
</dbReference>
<dbReference type="InterPro" id="IPR050492">
    <property type="entry name" value="Bact_metal-bind_prot9"/>
</dbReference>
<dbReference type="InterPro" id="IPR006127">
    <property type="entry name" value="ZnuA-like"/>
</dbReference>
<keyword evidence="4 7" id="KW-0732">Signal</keyword>
<keyword evidence="5" id="KW-0864">Zinc transport</keyword>
<reference evidence="8 9" key="1">
    <citation type="submission" date="2023-04" db="EMBL/GenBank/DDBJ databases">
        <title>Jannaschia ovalis sp. nov., a marine bacterium isolated from sea tidal flat.</title>
        <authorList>
            <person name="Kwon D.Y."/>
            <person name="Kim J.-J."/>
        </authorList>
    </citation>
    <scope>NUCLEOTIDE SEQUENCE [LARGE SCALE GENOMIC DNA]</scope>
    <source>
        <strain evidence="8 9">GRR-S6-38</strain>
    </source>
</reference>
<evidence type="ECO:0000256" key="6">
    <source>
        <dbReference type="SAM" id="MobiDB-lite"/>
    </source>
</evidence>
<evidence type="ECO:0000256" key="3">
    <source>
        <dbReference type="ARBA" id="ARBA00022448"/>
    </source>
</evidence>
<dbReference type="PANTHER" id="PTHR42953:SF3">
    <property type="entry name" value="HIGH-AFFINITY ZINC UPTAKE SYSTEM PROTEIN ZNUA"/>
    <property type="match status" value="1"/>
</dbReference>
<dbReference type="Pfam" id="PF01297">
    <property type="entry name" value="ZnuA"/>
    <property type="match status" value="1"/>
</dbReference>
<protein>
    <recommendedName>
        <fullName evidence="2">High-affinity zinc uptake system protein ZnuA</fullName>
    </recommendedName>
</protein>
<dbReference type="EMBL" id="CP122537">
    <property type="protein sequence ID" value="WGH77487.1"/>
    <property type="molecule type" value="Genomic_DNA"/>
</dbReference>
<sequence length="323" mass="33599">MMILRALPFLALATPAWAEIPLVATDIAPVRSLVAQAMSGLGEPEQVLPPGGSPHDFALRPSQARALSRADAVIWIGPELTPGLAEAVSALGEGASLPLLSVPGTILPQLAEGEAHGHHGDDHDDHAETHDDHGDDHEDHEDHAEAHGHDHGDFDPHAWLDPENGKLWLDAIAALLGALDPGNAATYAANAAAGRLEIDAAAARAAALLEPVSDRAFLLRHDAYRAFVDHFDLASAGAIAASDATEAGAARLSELRAAARSGEVVCVFNEAGESDAPVRTVIEGTPARSATLDPLGTRLEPGPALYPRLIETLARDIAACLDG</sequence>
<evidence type="ECO:0000256" key="1">
    <source>
        <dbReference type="ARBA" id="ARBA00011028"/>
    </source>
</evidence>
<dbReference type="PANTHER" id="PTHR42953">
    <property type="entry name" value="HIGH-AFFINITY ZINC UPTAKE SYSTEM PROTEIN ZNUA-RELATED"/>
    <property type="match status" value="1"/>
</dbReference>
<organism evidence="8 9">
    <name type="scientific">Jannaschia ovalis</name>
    <dbReference type="NCBI Taxonomy" id="3038773"/>
    <lineage>
        <taxon>Bacteria</taxon>
        <taxon>Pseudomonadati</taxon>
        <taxon>Pseudomonadota</taxon>
        <taxon>Alphaproteobacteria</taxon>
        <taxon>Rhodobacterales</taxon>
        <taxon>Roseobacteraceae</taxon>
        <taxon>Jannaschia</taxon>
    </lineage>
</organism>
<dbReference type="Proteomes" id="UP001243420">
    <property type="component" value="Chromosome"/>
</dbReference>
<keyword evidence="5" id="KW-0406">Ion transport</keyword>
<dbReference type="SUPFAM" id="SSF53807">
    <property type="entry name" value="Helical backbone' metal receptor"/>
    <property type="match status" value="1"/>
</dbReference>
<evidence type="ECO:0000256" key="7">
    <source>
        <dbReference type="SAM" id="SignalP"/>
    </source>
</evidence>
<feature type="chain" id="PRO_5046644566" description="High-affinity zinc uptake system protein ZnuA" evidence="7">
    <location>
        <begin position="19"/>
        <end position="323"/>
    </location>
</feature>
<keyword evidence="9" id="KW-1185">Reference proteome</keyword>
<dbReference type="RefSeq" id="WP_279964062.1">
    <property type="nucleotide sequence ID" value="NZ_CP122537.1"/>
</dbReference>
<evidence type="ECO:0000256" key="2">
    <source>
        <dbReference type="ARBA" id="ARBA00015915"/>
    </source>
</evidence>